<keyword evidence="5" id="KW-0472">Membrane</keyword>
<feature type="transmembrane region" description="Helical" evidence="5">
    <location>
        <begin position="1814"/>
        <end position="1830"/>
    </location>
</feature>
<dbReference type="InterPro" id="IPR056048">
    <property type="entry name" value="CRMPA/B-like_DUF7631"/>
</dbReference>
<feature type="region of interest" description="Disordered" evidence="4">
    <location>
        <begin position="2412"/>
        <end position="2444"/>
    </location>
</feature>
<dbReference type="Pfam" id="PF24634">
    <property type="entry name" value="DUF7631"/>
    <property type="match status" value="1"/>
</dbReference>
<feature type="compositionally biased region" description="Basic and acidic residues" evidence="4">
    <location>
        <begin position="2418"/>
        <end position="2431"/>
    </location>
</feature>
<feature type="coiled-coil region" evidence="3">
    <location>
        <begin position="2354"/>
        <end position="2388"/>
    </location>
</feature>
<dbReference type="Proteomes" id="UP000823046">
    <property type="component" value="Unassembled WGS sequence"/>
</dbReference>
<feature type="transmembrane region" description="Helical" evidence="5">
    <location>
        <begin position="1927"/>
        <end position="1946"/>
    </location>
</feature>
<dbReference type="SUPFAM" id="SSF57440">
    <property type="entry name" value="Kringle-like"/>
    <property type="match status" value="1"/>
</dbReference>
<dbReference type="SMART" id="SM00130">
    <property type="entry name" value="KR"/>
    <property type="match status" value="1"/>
</dbReference>
<feature type="compositionally biased region" description="Low complexity" evidence="4">
    <location>
        <begin position="2432"/>
        <end position="2444"/>
    </location>
</feature>
<keyword evidence="8" id="KW-1185">Reference proteome</keyword>
<feature type="domain" description="Kringle" evidence="6">
    <location>
        <begin position="1"/>
        <end position="78"/>
    </location>
</feature>
<evidence type="ECO:0000259" key="6">
    <source>
        <dbReference type="PROSITE" id="PS50070"/>
    </source>
</evidence>
<dbReference type="InterPro" id="IPR000001">
    <property type="entry name" value="Kringle"/>
</dbReference>
<dbReference type="InterPro" id="IPR009030">
    <property type="entry name" value="Growth_fac_rcpt_cys_sf"/>
</dbReference>
<dbReference type="Gene3D" id="2.40.20.10">
    <property type="entry name" value="Plasminogen Kringle 4"/>
    <property type="match status" value="1"/>
</dbReference>
<comment type="caution">
    <text evidence="7">The sequence shown here is derived from an EMBL/GenBank/DDBJ whole genome shotgun (WGS) entry which is preliminary data.</text>
</comment>
<dbReference type="CDD" id="cd00108">
    <property type="entry name" value="KR"/>
    <property type="match status" value="1"/>
</dbReference>
<evidence type="ECO:0000313" key="7">
    <source>
        <dbReference type="EMBL" id="KAF8821572.1"/>
    </source>
</evidence>
<dbReference type="SMART" id="SM01411">
    <property type="entry name" value="Ephrin_rec_like"/>
    <property type="match status" value="9"/>
</dbReference>
<dbReference type="PROSITE" id="PS50070">
    <property type="entry name" value="KRINGLE_2"/>
    <property type="match status" value="1"/>
</dbReference>
<feature type="transmembrane region" description="Helical" evidence="5">
    <location>
        <begin position="1619"/>
        <end position="1645"/>
    </location>
</feature>
<dbReference type="PANTHER" id="PTHR11319">
    <property type="entry name" value="G PROTEIN-COUPLED RECEPTOR-RELATED"/>
    <property type="match status" value="1"/>
</dbReference>
<feature type="transmembrane region" description="Helical" evidence="5">
    <location>
        <begin position="1876"/>
        <end position="1901"/>
    </location>
</feature>
<feature type="transmembrane region" description="Helical" evidence="5">
    <location>
        <begin position="1728"/>
        <end position="1753"/>
    </location>
</feature>
<dbReference type="Gene3D" id="2.10.50.10">
    <property type="entry name" value="Tumor Necrosis Factor Receptor, subunit A, domain 2"/>
    <property type="match status" value="4"/>
</dbReference>
<keyword evidence="3" id="KW-0175">Coiled coil</keyword>
<dbReference type="PROSITE" id="PS00021">
    <property type="entry name" value="KRINGLE_1"/>
    <property type="match status" value="1"/>
</dbReference>
<keyword evidence="2" id="KW-1015">Disulfide bond</keyword>
<keyword evidence="5" id="KW-1133">Transmembrane helix</keyword>
<keyword evidence="5" id="KW-0812">Transmembrane</keyword>
<feature type="region of interest" description="Disordered" evidence="4">
    <location>
        <begin position="23"/>
        <end position="42"/>
    </location>
</feature>
<evidence type="ECO:0000313" key="8">
    <source>
        <dbReference type="Proteomes" id="UP000823046"/>
    </source>
</evidence>
<feature type="transmembrane region" description="Helical" evidence="5">
    <location>
        <begin position="1657"/>
        <end position="1675"/>
    </location>
</feature>
<dbReference type="SUPFAM" id="SSF57184">
    <property type="entry name" value="Growth factor receptor domain"/>
    <property type="match status" value="1"/>
</dbReference>
<dbReference type="EMBL" id="JADAQX010000162">
    <property type="protein sequence ID" value="KAF8821572.1"/>
    <property type="molecule type" value="Genomic_DNA"/>
</dbReference>
<proteinExistence type="predicted"/>
<feature type="transmembrane region" description="Helical" evidence="5">
    <location>
        <begin position="2019"/>
        <end position="2045"/>
    </location>
</feature>
<dbReference type="Pfam" id="PF24633">
    <property type="entry name" value="DUF7630"/>
    <property type="match status" value="1"/>
</dbReference>
<dbReference type="InterPro" id="IPR056047">
    <property type="entry name" value="CRMPA-like_DUF7630"/>
</dbReference>
<dbReference type="PANTHER" id="PTHR11319:SF35">
    <property type="entry name" value="OUTER MEMBRANE PROTEIN PMPC-RELATED"/>
    <property type="match status" value="1"/>
</dbReference>
<reference evidence="7 8" key="1">
    <citation type="journal article" date="2020" name="bioRxiv">
        <title>Metabolic contributions of an alphaproteobacterial endosymbiont in the apicomplexan Cardiosporidium cionae.</title>
        <authorList>
            <person name="Hunter E.S."/>
            <person name="Paight C.J."/>
            <person name="Lane C.E."/>
        </authorList>
    </citation>
    <scope>NUCLEOTIDE SEQUENCE [LARGE SCALE GENOMIC DNA]</scope>
    <source>
        <strain evidence="7">ESH_2018</strain>
    </source>
</reference>
<dbReference type="CDD" id="cd00185">
    <property type="entry name" value="TNFRSF"/>
    <property type="match status" value="1"/>
</dbReference>
<dbReference type="InterPro" id="IPR038178">
    <property type="entry name" value="Kringle_sf"/>
</dbReference>
<evidence type="ECO:0000256" key="3">
    <source>
        <dbReference type="SAM" id="Coils"/>
    </source>
</evidence>
<feature type="transmembrane region" description="Helical" evidence="5">
    <location>
        <begin position="1958"/>
        <end position="1976"/>
    </location>
</feature>
<name>A0ABQ7JC34_9APIC</name>
<evidence type="ECO:0000256" key="2">
    <source>
        <dbReference type="ARBA" id="ARBA00023157"/>
    </source>
</evidence>
<dbReference type="InterPro" id="IPR013806">
    <property type="entry name" value="Kringle-like"/>
</dbReference>
<evidence type="ECO:0000256" key="5">
    <source>
        <dbReference type="SAM" id="Phobius"/>
    </source>
</evidence>
<gene>
    <name evidence="7" type="ORF">IE077_001855</name>
</gene>
<feature type="transmembrane region" description="Helical" evidence="5">
    <location>
        <begin position="1997"/>
        <end position="2013"/>
    </location>
</feature>
<dbReference type="Pfam" id="PF07699">
    <property type="entry name" value="Ephrin_rec_like"/>
    <property type="match status" value="2"/>
</dbReference>
<feature type="compositionally biased region" description="Polar residues" evidence="4">
    <location>
        <begin position="23"/>
        <end position="33"/>
    </location>
</feature>
<accession>A0ABQ7JC34</accession>
<dbReference type="Pfam" id="PF00051">
    <property type="entry name" value="Kringle"/>
    <property type="match status" value="1"/>
</dbReference>
<organism evidence="7 8">
    <name type="scientific">Cardiosporidium cionae</name>
    <dbReference type="NCBI Taxonomy" id="476202"/>
    <lineage>
        <taxon>Eukaryota</taxon>
        <taxon>Sar</taxon>
        <taxon>Alveolata</taxon>
        <taxon>Apicomplexa</taxon>
        <taxon>Aconoidasida</taxon>
        <taxon>Nephromycida</taxon>
        <taxon>Cardiosporidium</taxon>
    </lineage>
</organism>
<dbReference type="InterPro" id="IPR018056">
    <property type="entry name" value="Kringle_CS"/>
</dbReference>
<keyword evidence="1" id="KW-0420">Kringle</keyword>
<protein>
    <submittedName>
        <fullName evidence="7">Kringle domain-containing protein</fullName>
    </submittedName>
</protein>
<evidence type="ECO:0000256" key="1">
    <source>
        <dbReference type="ARBA" id="ARBA00022572"/>
    </source>
</evidence>
<evidence type="ECO:0000256" key="4">
    <source>
        <dbReference type="SAM" id="MobiDB-lite"/>
    </source>
</evidence>
<sequence length="2444" mass="272969">MNENGLTYQGCQTKTISGRTCQKWSSQTPQNHGTAGVGDLNENHNFCRNPSNDKTIWCWTADPAKKFEYCEPLGVREALIQPGEKFDILLHGEDLPIKMRLRIIHGDVPCGGNRARVTTSIHQTKERAKLVMKEGKVVEAMFSNFVTEKVIRSPDAQFRICLCNHDTYNYLGLKSNGDPPCSVMEHYDIEGGRFSVSGPRYPDDTVSIIKGNSSDPIHVTVEGRDIEEGNALFVIKKGLFSCDMIDIATELQEVLLRQSKNDYFKIIAAIAQDKEIVAHPSFDFATHQLAANQVRVLTHPFEIPTVGEYTLCWKKSNAFVDSIGKVADITIEGLDRNQHFHAVYTPQKLGEYSMPFSLFIRGYKADHVAKLGVSEIELRELSDEGPCKGSIVAQTSVLNSIHFSKTEKADQTAHIHKFWKKFALSGSTLENLLADTTFPVAISFWSSTRANQIRVWLLRQTEVLPIPLFTFRDVPSPIACSVIQKDDGIFAYVVSKSPPRVAAYNITNPNGNFAEKEIRVTASISGIHGLRQPTGFEVIRNEVDNSFKLLLIDASSTSLLLLDENLQQLHHTESGFSLHHPRGISCLKKSDGSNENVCFIADSKNDRVIWLGVDVQAAAIVFRGSYTSSKSSLYTDQQDDASLFFPTTVKAFVYKNETLIYVAQENHFDPWLLLKKNTLQFNSELSLAGYRPTIVKALDIIELQNPLETTGGNYLLLLKKINANPVVQFLNVLETARVTRFDYFPKKWYKFGEKVILSPVLQDVAATTTISEFAISKAADGNYALSQFQLDQKTGILHGAISDVIKKSIVFHIIGGGAVSDHIAKVEFNVACPDGNYFNGTSCAPCEPGSFNRFDLVKTNDVYWSQCFPCGIHEKTSGGATSVDLCMCDKGYEKDLATGICTACKAGQWKETIGPANCEGKCPDFSSTFITAATTEAERKCRCLNSSPNTFSGGDTAAHTSSFAVPNAAIIFPGYYMIGENEHIRCLKAEQGYFAKGGYMSEHVKCPSHTSTVAENAAIATGIADTLNACMCQAGYEPVNPSLLADTSSVEYHFWNVLIEENVREFGRGQLTATALCVPCGSRRWKSRISSESCTRCPPHSFADSVTTTAADGCQHCDPGYYRLGGADAQCIECQENHFCVGSRTNNIHFGLYENRAVPCPGHTKTAPPFSNNDHPIKCMCDVGYEFIGTQANNELVMCAKTKRNSYKDFVGNTKGIGCPEGSITLSEGAINIIDCSCKSGYYLPKLSNVCKPCPKDSFCIGGRNHDLALIDKQKCSKFGSNRGTVGTGASSYADCLCKEGYTLFNGVSGVCIPCGENTYKSTVGNDKCIPCNENSGTAGKTASARKSDCLCSPGNYFNKQCVPCQNPLKFCPGGQMIVRNDVLAVSALSLSSTNYDKHIEKQKRLLFSKGQHIFSLPAPSLLEAKSLVPISAPQPPVGCPQNTRIIPGYSAPTAFDDCKCDRGYEFIRKDITQQEKVCRKCPRGYYKSTVDDVPSQCYCLPNFYFANQACLQCPVGAKCEGGFTEEATKALMANPALSTVSSSSHTKPYALKEFYLHKLEEQLISPDDWKIIPCPIKYSCFRNNTCIESMTDYLCSECKLGNTNNFDKESLCKECPSFGANVTLLVLLYIFQILFNIFMTYINVSAGYNRKSIHSIVIKIATNYLTCMAVLQVVRLTEIDLPSWVADATKNASKLGTLDFNFFSTSIDCLLRSSSGSSHAESFFRSMLFYAMLPLLFPLTITFFVFVIVAFIKHSRKAQIAKKLFLLQQTKQFGLDSVCEGLIEEYENDRIFMIMRYIPIPGESASKRIAKQFEDMIPVYVTVLFYVYTSTTSKMLSLLDCANINLGSVHGNRYFLRAAMSIECKISPGSEYMKYFILGISGLLVWGIGIPLLSFLALFLNRRRLNTKEIRLKYGFLHNGYEHGSWYWESVVFLRKFIVLIISNVDLFPTVSKVSNQIWIATVIAEIFLVLHLLIQPFDERSYSKLDTLENHSMSAWALTCILFGMVLNANLGGVFNLVLIVVVVSANTLFFGEVIYSLAFAYFDNVRKIRSFYDVPIIGVAFRFMGQLSSMQKEKEALVTYNSTTNDIELLIRRRKVTSKLMKFNQEKISSPERIYFKKMVQNLVALAVLTMKLDVIPGAFMEFALRLGLVYYKFESEAEQNKKSISELADGNLSQLIKWKEKEVMKDQFREAFKRTQTKLMESRSMSKRFLSRRLDTASTAAEARTSFIRNASIFSTMKTTENLEFDDDTLEQEMLEITDEQENVAYLFDQLLLRHGASVCDLYIAILKMQLRSSVSIQKQLDRFRLYKHSLMDEKELQVNQRYSKLALISQKLQDLLEGEEQLSMDSTRLKALFHEFEEGEEALNQTEADIKRMKAQLQGIQENPESYEDPDDVIHEEWFNEGEANMLHSSVTAREEDASQIEKGHSFDSSSLYSSDESD</sequence>
<dbReference type="InterPro" id="IPR011641">
    <property type="entry name" value="Tyr-kin_ephrin_A/B_rcpt-like"/>
</dbReference>